<dbReference type="FunFam" id="3.30.160.60:FF:001480">
    <property type="entry name" value="Si:cabz01071911.3"/>
    <property type="match status" value="2"/>
</dbReference>
<feature type="domain" description="C2H2-type" evidence="14">
    <location>
        <begin position="298"/>
        <end position="325"/>
    </location>
</feature>
<evidence type="ECO:0000256" key="13">
    <source>
        <dbReference type="SAM" id="MobiDB-lite"/>
    </source>
</evidence>
<dbReference type="GO" id="GO:0000978">
    <property type="term" value="F:RNA polymerase II cis-regulatory region sequence-specific DNA binding"/>
    <property type="evidence" value="ECO:0007669"/>
    <property type="project" value="TreeGrafter"/>
</dbReference>
<dbReference type="PANTHER" id="PTHR24404:SF114">
    <property type="entry name" value="KLUMPFUSS, ISOFORM B-RELATED"/>
    <property type="match status" value="1"/>
</dbReference>
<feature type="domain" description="C2H2-type" evidence="14">
    <location>
        <begin position="526"/>
        <end position="554"/>
    </location>
</feature>
<dbReference type="KEGG" id="omy:110487923"/>
<feature type="domain" description="C2H2-type" evidence="14">
    <location>
        <begin position="693"/>
        <end position="720"/>
    </location>
</feature>
<keyword evidence="6 12" id="KW-0863">Zinc-finger</keyword>
<dbReference type="GeneTree" id="ENSGT00950000183052"/>
<keyword evidence="11" id="KW-0539">Nucleus</keyword>
<feature type="region of interest" description="Disordered" evidence="13">
    <location>
        <begin position="178"/>
        <end position="232"/>
    </location>
</feature>
<dbReference type="FunFam" id="3.30.160.60:FF:002343">
    <property type="entry name" value="Zinc finger protein 33A"/>
    <property type="match status" value="1"/>
</dbReference>
<gene>
    <name evidence="15" type="primary">LOC110487923</name>
</gene>
<reference evidence="15" key="1">
    <citation type="submission" date="2020-07" db="EMBL/GenBank/DDBJ databases">
        <title>A long reads based de novo assembly of the rainbow trout Arlee double haploid line genome.</title>
        <authorList>
            <person name="Gao G."/>
            <person name="Palti Y."/>
        </authorList>
    </citation>
    <scope>NUCLEOTIDE SEQUENCE [LARGE SCALE GENOMIC DNA]</scope>
</reference>
<dbReference type="PROSITE" id="PS00028">
    <property type="entry name" value="ZINC_FINGER_C2H2_1"/>
    <property type="match status" value="12"/>
</dbReference>
<dbReference type="PANTHER" id="PTHR24404">
    <property type="entry name" value="ZINC FINGER PROTEIN"/>
    <property type="match status" value="1"/>
</dbReference>
<feature type="domain" description="C2H2-type" evidence="14">
    <location>
        <begin position="581"/>
        <end position="608"/>
    </location>
</feature>
<evidence type="ECO:0000256" key="2">
    <source>
        <dbReference type="ARBA" id="ARBA00004123"/>
    </source>
</evidence>
<dbReference type="GO" id="GO:0006357">
    <property type="term" value="P:regulation of transcription by RNA polymerase II"/>
    <property type="evidence" value="ECO:0007669"/>
    <property type="project" value="TreeGrafter"/>
</dbReference>
<dbReference type="FunFam" id="3.30.160.60:FF:000508">
    <property type="entry name" value="Myeloid zinc finger 1"/>
    <property type="match status" value="1"/>
</dbReference>
<feature type="domain" description="C2H2-type" evidence="14">
    <location>
        <begin position="637"/>
        <end position="664"/>
    </location>
</feature>
<evidence type="ECO:0000313" key="15">
    <source>
        <dbReference type="Ensembl" id="ENSOMYP00000007637.2"/>
    </source>
</evidence>
<organism evidence="15 16">
    <name type="scientific">Oncorhynchus mykiss</name>
    <name type="common">Rainbow trout</name>
    <name type="synonym">Salmo gairdneri</name>
    <dbReference type="NCBI Taxonomy" id="8022"/>
    <lineage>
        <taxon>Eukaryota</taxon>
        <taxon>Metazoa</taxon>
        <taxon>Chordata</taxon>
        <taxon>Craniata</taxon>
        <taxon>Vertebrata</taxon>
        <taxon>Euteleostomi</taxon>
        <taxon>Actinopterygii</taxon>
        <taxon>Neopterygii</taxon>
        <taxon>Teleostei</taxon>
        <taxon>Protacanthopterygii</taxon>
        <taxon>Salmoniformes</taxon>
        <taxon>Salmonidae</taxon>
        <taxon>Salmoninae</taxon>
        <taxon>Oncorhynchus</taxon>
    </lineage>
</organism>
<sequence>MSKLALFNVYITERLTAAAVEIAGVVERTVTEYQEEISRSKEENERLRRLLDFKPHRTDPQQLTLPVSEEEVPPERQCCEQKWSPSLEKDPEPTQIKDEQEEIRTNQEEEQLEGLESDTKDSIFTVCEESDCDPMDFSSQISESREGDVLCVRIPQEIKTEPDGELYTVSEATSASHSLSEGYPGCSAAHSENSGSGNEVESDGLPSGSKALKSPRKQAKKRLSSHTSAGSGVTTNAAPPYCCKLCGSTFVYIGPLVNHVKNVHTKLTAEYRCGVCEEVFESIASLTEHLQTHIKATRTCNVCGKCFPSDSSMRTHMVTHTGEKQYQCKECGKCFKNKGYMHLHMRRHTGETPFWCKDCGESFTCKGYLKTHMKFHTSEDPEPTLIKDKPQELGTRREEEQLEGLESDTKDSIFTVCEESDCDPMDFSSQISESREGDVLCVRIPQEIKTEPDGELYTVSEATSASRALSEGYPGCSAAHSENSGSGNEVESEGLPSGSKALKSPRKWASTHNRARGKVTTNASPYCCKLCGSTFVYIGPLVNHVKNVHTKHTKMCGVCEEVFESIASLTEHLQSHIKATRTCNVCGKCFPSDANLRTHMVSHTGEKLYQCKECGKSFKTKAYMKLHMRLHTGEKPFQCKECGESFTCNGYLRAHMKFHTGEKSYRCKDCGQDFDQKEQLETHMWTHQGQKPHGCKQCPKSFKRKEELTRHTAVHTGERPFKCTVCGHCFATPGNLTQHLTTHSGEKPYHCKLCNRCFRNNPLLKSHLRNRHKCYDRAILAEDDLSSSV</sequence>
<evidence type="ECO:0000256" key="10">
    <source>
        <dbReference type="ARBA" id="ARBA00023163"/>
    </source>
</evidence>
<dbReference type="Pfam" id="PF00096">
    <property type="entry name" value="zf-C2H2"/>
    <property type="match status" value="8"/>
</dbReference>
<reference evidence="15" key="2">
    <citation type="submission" date="2025-08" db="UniProtKB">
        <authorList>
            <consortium name="Ensembl"/>
        </authorList>
    </citation>
    <scope>IDENTIFICATION</scope>
</reference>
<keyword evidence="16" id="KW-1185">Reference proteome</keyword>
<dbReference type="InterPro" id="IPR013087">
    <property type="entry name" value="Znf_C2H2_type"/>
</dbReference>
<evidence type="ECO:0000256" key="9">
    <source>
        <dbReference type="ARBA" id="ARBA00023125"/>
    </source>
</evidence>
<dbReference type="RefSeq" id="XP_021415516.2">
    <property type="nucleotide sequence ID" value="XM_021559841.2"/>
</dbReference>
<dbReference type="InterPro" id="IPR036236">
    <property type="entry name" value="Znf_C2H2_sf"/>
</dbReference>
<accession>A0A8C7NHE1</accession>
<evidence type="ECO:0000256" key="3">
    <source>
        <dbReference type="ARBA" id="ARBA00006991"/>
    </source>
</evidence>
<dbReference type="FunFam" id="3.30.160.60:FF:000624">
    <property type="entry name" value="zinc finger protein 697"/>
    <property type="match status" value="1"/>
</dbReference>
<feature type="region of interest" description="Disordered" evidence="13">
    <location>
        <begin position="49"/>
        <end position="119"/>
    </location>
</feature>
<keyword evidence="8" id="KW-0805">Transcription regulation</keyword>
<feature type="domain" description="C2H2-type" evidence="14">
    <location>
        <begin position="749"/>
        <end position="772"/>
    </location>
</feature>
<feature type="domain" description="C2H2-type" evidence="14">
    <location>
        <begin position="609"/>
        <end position="636"/>
    </location>
</feature>
<keyword evidence="10" id="KW-0804">Transcription</keyword>
<dbReference type="SMART" id="SM00355">
    <property type="entry name" value="ZnF_C2H2"/>
    <property type="match status" value="14"/>
</dbReference>
<dbReference type="InterPro" id="IPR050589">
    <property type="entry name" value="Ikaros_C2H2-ZF"/>
</dbReference>
<evidence type="ECO:0000256" key="7">
    <source>
        <dbReference type="ARBA" id="ARBA00022833"/>
    </source>
</evidence>
<dbReference type="Pfam" id="PF13912">
    <property type="entry name" value="zf-C2H2_6"/>
    <property type="match status" value="2"/>
</dbReference>
<dbReference type="FunFam" id="3.30.160.60:FF:000045">
    <property type="entry name" value="ZFP69 zinc finger protein B"/>
    <property type="match status" value="1"/>
</dbReference>
<feature type="domain" description="C2H2-type" evidence="14">
    <location>
        <begin position="721"/>
        <end position="748"/>
    </location>
</feature>
<feature type="domain" description="C2H2-type" evidence="14">
    <location>
        <begin position="241"/>
        <end position="269"/>
    </location>
</feature>
<evidence type="ECO:0000256" key="4">
    <source>
        <dbReference type="ARBA" id="ARBA00022723"/>
    </source>
</evidence>
<dbReference type="Ensembl" id="ENSOMYT00000008509.2">
    <property type="protein sequence ID" value="ENSOMYP00000007637.2"/>
    <property type="gene ID" value="ENSOMYG00000003948.2"/>
</dbReference>
<dbReference type="GeneID" id="110487923"/>
<proteinExistence type="inferred from homology"/>
<evidence type="ECO:0000256" key="11">
    <source>
        <dbReference type="ARBA" id="ARBA00023242"/>
    </source>
</evidence>
<dbReference type="OrthoDB" id="6077919at2759"/>
<feature type="domain" description="C2H2-type" evidence="14">
    <location>
        <begin position="354"/>
        <end position="381"/>
    </location>
</feature>
<keyword evidence="7" id="KW-0862">Zinc</keyword>
<name>A0A8C7NHE1_ONCMY</name>
<protein>
    <recommendedName>
        <fullName evidence="14">C2H2-type domain-containing protein</fullName>
    </recommendedName>
</protein>
<keyword evidence="5" id="KW-0677">Repeat</keyword>
<dbReference type="FunFam" id="3.30.160.60:FF:000634">
    <property type="entry name" value="Zinc finger X-chromosomal protein"/>
    <property type="match status" value="1"/>
</dbReference>
<feature type="domain" description="C2H2-type" evidence="14">
    <location>
        <begin position="326"/>
        <end position="353"/>
    </location>
</feature>
<evidence type="ECO:0000256" key="8">
    <source>
        <dbReference type="ARBA" id="ARBA00023015"/>
    </source>
</evidence>
<feature type="compositionally biased region" description="Basic residues" evidence="13">
    <location>
        <begin position="213"/>
        <end position="224"/>
    </location>
</feature>
<evidence type="ECO:0000256" key="5">
    <source>
        <dbReference type="ARBA" id="ARBA00022737"/>
    </source>
</evidence>
<feature type="compositionally biased region" description="Basic and acidic residues" evidence="13">
    <location>
        <begin position="87"/>
        <end position="107"/>
    </location>
</feature>
<dbReference type="Pfam" id="PF12874">
    <property type="entry name" value="zf-met"/>
    <property type="match status" value="1"/>
</dbReference>
<reference evidence="15" key="3">
    <citation type="submission" date="2025-09" db="UniProtKB">
        <authorList>
            <consortium name="Ensembl"/>
        </authorList>
    </citation>
    <scope>IDENTIFICATION</scope>
</reference>
<dbReference type="SUPFAM" id="SSF57667">
    <property type="entry name" value="beta-beta-alpha zinc fingers"/>
    <property type="match status" value="8"/>
</dbReference>
<dbReference type="PROSITE" id="PS50157">
    <property type="entry name" value="ZINC_FINGER_C2H2_2"/>
    <property type="match status" value="13"/>
</dbReference>
<dbReference type="AlphaFoldDB" id="A0A8C7NHE1"/>
<evidence type="ECO:0000256" key="6">
    <source>
        <dbReference type="ARBA" id="ARBA00022771"/>
    </source>
</evidence>
<feature type="region of interest" description="Disordered" evidence="13">
    <location>
        <begin position="470"/>
        <end position="516"/>
    </location>
</feature>
<evidence type="ECO:0000256" key="1">
    <source>
        <dbReference type="ARBA" id="ARBA00003767"/>
    </source>
</evidence>
<dbReference type="GO" id="GO:0008270">
    <property type="term" value="F:zinc ion binding"/>
    <property type="evidence" value="ECO:0007669"/>
    <property type="project" value="UniProtKB-KW"/>
</dbReference>
<dbReference type="GO" id="GO:0005634">
    <property type="term" value="C:nucleus"/>
    <property type="evidence" value="ECO:0007669"/>
    <property type="project" value="UniProtKB-SubCell"/>
</dbReference>
<feature type="domain" description="C2H2-type" evidence="14">
    <location>
        <begin position="665"/>
        <end position="692"/>
    </location>
</feature>
<comment type="function">
    <text evidence="1">May be involved in transcriptional regulation.</text>
</comment>
<dbReference type="Proteomes" id="UP000694395">
    <property type="component" value="Chromosome 32"/>
</dbReference>
<evidence type="ECO:0000256" key="12">
    <source>
        <dbReference type="PROSITE-ProRule" id="PRU00042"/>
    </source>
</evidence>
<evidence type="ECO:0000313" key="16">
    <source>
        <dbReference type="Proteomes" id="UP000694395"/>
    </source>
</evidence>
<dbReference type="Gene3D" id="3.30.160.60">
    <property type="entry name" value="Classic Zinc Finger"/>
    <property type="match status" value="12"/>
</dbReference>
<keyword evidence="4" id="KW-0479">Metal-binding</keyword>
<dbReference type="GO" id="GO:0042802">
    <property type="term" value="F:identical protein binding"/>
    <property type="evidence" value="ECO:0007669"/>
    <property type="project" value="UniProtKB-ARBA"/>
</dbReference>
<evidence type="ECO:0000259" key="14">
    <source>
        <dbReference type="PROSITE" id="PS50157"/>
    </source>
</evidence>
<feature type="domain" description="C2H2-type" evidence="14">
    <location>
        <begin position="271"/>
        <end position="293"/>
    </location>
</feature>
<comment type="similarity">
    <text evidence="3">Belongs to the krueppel C2H2-type zinc-finger protein family.</text>
</comment>
<comment type="subcellular location">
    <subcellularLocation>
        <location evidence="2">Nucleus</location>
    </subcellularLocation>
</comment>
<dbReference type="GO" id="GO:0003700">
    <property type="term" value="F:DNA-binding transcription factor activity"/>
    <property type="evidence" value="ECO:0007669"/>
    <property type="project" value="TreeGrafter"/>
</dbReference>
<feature type="compositionally biased region" description="Basic and acidic residues" evidence="13">
    <location>
        <begin position="49"/>
        <end position="59"/>
    </location>
</feature>
<keyword evidence="9" id="KW-0238">DNA-binding</keyword>